<evidence type="ECO:0000256" key="1">
    <source>
        <dbReference type="SAM" id="Phobius"/>
    </source>
</evidence>
<dbReference type="Proteomes" id="UP000030012">
    <property type="component" value="Unassembled WGS sequence"/>
</dbReference>
<dbReference type="RefSeq" id="WP_039254951.1">
    <property type="nucleotide sequence ID" value="NZ_JENJ01000023.1"/>
</dbReference>
<feature type="transmembrane region" description="Helical" evidence="1">
    <location>
        <begin position="20"/>
        <end position="43"/>
    </location>
</feature>
<dbReference type="AlphaFoldDB" id="A0A0A0I732"/>
<comment type="caution">
    <text evidence="2">The sequence shown here is derived from an EMBL/GenBank/DDBJ whole genome shotgun (WGS) entry which is preliminary data.</text>
</comment>
<keyword evidence="1" id="KW-0472">Membrane</keyword>
<dbReference type="GO" id="GO:0042834">
    <property type="term" value="F:peptidoglycan binding"/>
    <property type="evidence" value="ECO:0007669"/>
    <property type="project" value="InterPro"/>
</dbReference>
<evidence type="ECO:0000313" key="2">
    <source>
        <dbReference type="EMBL" id="KGM96398.1"/>
    </source>
</evidence>
<accession>A0A0A0I732</accession>
<reference evidence="2 3" key="1">
    <citation type="submission" date="2014-01" db="EMBL/GenBank/DDBJ databases">
        <title>Plasmidome dynamics in the species complex Clostridium novyi sensu lato converts strains of independent lineages into distinctly different pathogens.</title>
        <authorList>
            <person name="Skarin H."/>
            <person name="Segerman B."/>
        </authorList>
    </citation>
    <scope>NUCLEOTIDE SEQUENCE [LARGE SCALE GENOMIC DNA]</scope>
    <source>
        <strain evidence="2 3">4552</strain>
    </source>
</reference>
<protein>
    <recommendedName>
        <fullName evidence="4">SPOR domain-containing protein</fullName>
    </recommendedName>
</protein>
<keyword evidence="1" id="KW-0812">Transmembrane</keyword>
<name>A0A0A0I732_CLONO</name>
<dbReference type="EMBL" id="JENJ01000023">
    <property type="protein sequence ID" value="KGM96398.1"/>
    <property type="molecule type" value="Genomic_DNA"/>
</dbReference>
<dbReference type="OrthoDB" id="1936130at2"/>
<keyword evidence="1" id="KW-1133">Transmembrane helix</keyword>
<proteinExistence type="predicted"/>
<gene>
    <name evidence="2" type="ORF">Z968_06685</name>
</gene>
<dbReference type="InterPro" id="IPR036680">
    <property type="entry name" value="SPOR-like_sf"/>
</dbReference>
<sequence length="240" mass="27616">MKYTRYNLKKNNKKNNSIVFIISICVVLILAFISGTMISNLFIKKSKENGKLEQRYSKQSIENNKKAGKGDKSITEIDNFIIVQCGVFANVSNANVLKQQLNFFGNPFIYEENGKNKVILGIYSTGELDKVTKSLEQGKVEYSKINIKPDLESKANLQIAQIINAQLQILHSFCDDKAKFVQTKQIKEWCSKLDKVNEEEKNYKLLNELKNNVQNLPDKITRDKLEELNKNLYKNIKLLQ</sequence>
<dbReference type="SUPFAM" id="SSF110997">
    <property type="entry name" value="Sporulation related repeat"/>
    <property type="match status" value="1"/>
</dbReference>
<evidence type="ECO:0000313" key="3">
    <source>
        <dbReference type="Proteomes" id="UP000030012"/>
    </source>
</evidence>
<evidence type="ECO:0008006" key="4">
    <source>
        <dbReference type="Google" id="ProtNLM"/>
    </source>
</evidence>
<organism evidence="2 3">
    <name type="scientific">Clostridium novyi A str. 4552</name>
    <dbReference type="NCBI Taxonomy" id="1444289"/>
    <lineage>
        <taxon>Bacteria</taxon>
        <taxon>Bacillati</taxon>
        <taxon>Bacillota</taxon>
        <taxon>Clostridia</taxon>
        <taxon>Eubacteriales</taxon>
        <taxon>Clostridiaceae</taxon>
        <taxon>Clostridium</taxon>
    </lineage>
</organism>